<feature type="signal peptide" evidence="1">
    <location>
        <begin position="1"/>
        <end position="39"/>
    </location>
</feature>
<dbReference type="RefSeq" id="WP_285233193.1">
    <property type="nucleotide sequence ID" value="NZ_CP116346.1"/>
</dbReference>
<evidence type="ECO:0000313" key="3">
    <source>
        <dbReference type="Proteomes" id="UP001177769"/>
    </source>
</evidence>
<evidence type="ECO:0000256" key="1">
    <source>
        <dbReference type="SAM" id="SignalP"/>
    </source>
</evidence>
<name>A0AA95NEG3_9BURK</name>
<reference evidence="2" key="1">
    <citation type="submission" date="2023-01" db="EMBL/GenBank/DDBJ databases">
        <title>Whole genome sequence of Paucibacter sp. S2-9 isolated from pond sediment.</title>
        <authorList>
            <person name="Jung J.Y."/>
        </authorList>
    </citation>
    <scope>NUCLEOTIDE SEQUENCE</scope>
    <source>
        <strain evidence="2">S2-9</strain>
    </source>
</reference>
<sequence length="205" mass="22943">MNTYLTILKRPGCGRFGRRLAALMLALPIIIMLALAAQAAQGATPAPAVEVPSVDARADDVASVDGLMRAFYEVVNVRPEAPRQWGRDRTLYGPWVRFVATSTAANGAPQVEVWDHQQLVNESEPLVRRGFREREIHRSTRVYGHIAHVDSTYETEYASPSGLQRSRGVNSIEMYFDGKRWWISSVMWMTEAPQAPIPAELLPPR</sequence>
<accession>A0AA95NEG3</accession>
<dbReference type="AlphaFoldDB" id="A0AA95NEG3"/>
<keyword evidence="3" id="KW-1185">Reference proteome</keyword>
<organism evidence="2 3">
    <name type="scientific">Paucibacter sediminis</name>
    <dbReference type="NCBI Taxonomy" id="3019553"/>
    <lineage>
        <taxon>Bacteria</taxon>
        <taxon>Pseudomonadati</taxon>
        <taxon>Pseudomonadota</taxon>
        <taxon>Betaproteobacteria</taxon>
        <taxon>Burkholderiales</taxon>
        <taxon>Sphaerotilaceae</taxon>
        <taxon>Roseateles</taxon>
    </lineage>
</organism>
<dbReference type="KEGG" id="pais:PFX98_00430"/>
<dbReference type="Proteomes" id="UP001177769">
    <property type="component" value="Chromosome"/>
</dbReference>
<keyword evidence="1" id="KW-0732">Signal</keyword>
<evidence type="ECO:0000313" key="2">
    <source>
        <dbReference type="EMBL" id="WIT12103.1"/>
    </source>
</evidence>
<proteinExistence type="predicted"/>
<evidence type="ECO:0008006" key="4">
    <source>
        <dbReference type="Google" id="ProtNLM"/>
    </source>
</evidence>
<dbReference type="EMBL" id="CP116346">
    <property type="protein sequence ID" value="WIT12103.1"/>
    <property type="molecule type" value="Genomic_DNA"/>
</dbReference>
<feature type="chain" id="PRO_5041685467" description="Nuclear transport factor 2 family protein" evidence="1">
    <location>
        <begin position="40"/>
        <end position="205"/>
    </location>
</feature>
<protein>
    <recommendedName>
        <fullName evidence="4">Nuclear transport factor 2 family protein</fullName>
    </recommendedName>
</protein>
<gene>
    <name evidence="2" type="ORF">PFX98_00430</name>
</gene>